<evidence type="ECO:0000256" key="3">
    <source>
        <dbReference type="ARBA" id="ARBA00022759"/>
    </source>
</evidence>
<evidence type="ECO:0000256" key="2">
    <source>
        <dbReference type="ARBA" id="ARBA00022722"/>
    </source>
</evidence>
<name>U3U6T8_9GAMM</name>
<evidence type="ECO:0000259" key="6">
    <source>
        <dbReference type="Pfam" id="PF03755"/>
    </source>
</evidence>
<dbReference type="PANTHER" id="PTHR30636">
    <property type="entry name" value="UPF0701 PROTEIN YICC"/>
    <property type="match status" value="1"/>
</dbReference>
<evidence type="ECO:0000256" key="4">
    <source>
        <dbReference type="ARBA" id="ARBA00022801"/>
    </source>
</evidence>
<dbReference type="InterPro" id="IPR005229">
    <property type="entry name" value="YicC/YloC-like"/>
</dbReference>
<dbReference type="GO" id="GO:0016787">
    <property type="term" value="F:hydrolase activity"/>
    <property type="evidence" value="ECO:0007669"/>
    <property type="project" value="UniProtKB-KW"/>
</dbReference>
<evidence type="ECO:0000256" key="1">
    <source>
        <dbReference type="ARBA" id="ARBA00001968"/>
    </source>
</evidence>
<protein>
    <submittedName>
        <fullName evidence="8">YicC protein</fullName>
    </submittedName>
</protein>
<comment type="similarity">
    <text evidence="5">Belongs to the YicC/YloC family.</text>
</comment>
<organism evidence="8 9">
    <name type="scientific">Candidatus Pantoea carbekii</name>
    <dbReference type="NCBI Taxonomy" id="1235990"/>
    <lineage>
        <taxon>Bacteria</taxon>
        <taxon>Pseudomonadati</taxon>
        <taxon>Pseudomonadota</taxon>
        <taxon>Gammaproteobacteria</taxon>
        <taxon>Enterobacterales</taxon>
        <taxon>Erwiniaceae</taxon>
        <taxon>Pantoea</taxon>
    </lineage>
</organism>
<accession>U3U6T8</accession>
<evidence type="ECO:0000313" key="9">
    <source>
        <dbReference type="Proteomes" id="UP000016900"/>
    </source>
</evidence>
<dbReference type="InterPro" id="IPR013551">
    <property type="entry name" value="YicC-like_C"/>
</dbReference>
<dbReference type="Pfam" id="PF03755">
    <property type="entry name" value="YicC-like_N"/>
    <property type="match status" value="1"/>
</dbReference>
<keyword evidence="2" id="KW-0540">Nuclease</keyword>
<feature type="domain" description="Endoribonuclease YicC-like N-terminal" evidence="6">
    <location>
        <begin position="2"/>
        <end position="153"/>
    </location>
</feature>
<keyword evidence="4" id="KW-0378">Hydrolase</keyword>
<evidence type="ECO:0000259" key="7">
    <source>
        <dbReference type="Pfam" id="PF08340"/>
    </source>
</evidence>
<dbReference type="eggNOG" id="COG1561">
    <property type="taxonomic scope" value="Bacteria"/>
</dbReference>
<feature type="domain" description="Endoribonuclease YicC-like C-terminal" evidence="7">
    <location>
        <begin position="170"/>
        <end position="287"/>
    </location>
</feature>
<reference evidence="8 9" key="1">
    <citation type="submission" date="2012-10" db="EMBL/GenBank/DDBJ databases">
        <title>Genome sequence of the symbiont of the pentatomidae stink bug Halyomorpha halys.</title>
        <authorList>
            <person name="Kobayashi H."/>
            <person name="Fujii-Muramatsu R."/>
            <person name="Takeishi K."/>
            <person name="Noda H."/>
        </authorList>
    </citation>
    <scope>NUCLEOTIDE SEQUENCE [LARGE SCALE GENOMIC DNA]</scope>
</reference>
<evidence type="ECO:0000256" key="5">
    <source>
        <dbReference type="ARBA" id="ARBA00035648"/>
    </source>
</evidence>
<gene>
    <name evidence="8" type="primary">yicC</name>
    <name evidence="8" type="ORF">HHS_00820</name>
</gene>
<dbReference type="OrthoDB" id="9771229at2"/>
<dbReference type="PANTHER" id="PTHR30636:SF3">
    <property type="entry name" value="UPF0701 PROTEIN YICC"/>
    <property type="match status" value="1"/>
</dbReference>
<keyword evidence="9" id="KW-1185">Reference proteome</keyword>
<dbReference type="STRING" id="1235990.BMSBPS_0547"/>
<dbReference type="EMBL" id="AP012554">
    <property type="protein sequence ID" value="BAO00052.1"/>
    <property type="molecule type" value="Genomic_DNA"/>
</dbReference>
<dbReference type="Pfam" id="PF08340">
    <property type="entry name" value="YicC-like_C"/>
    <property type="match status" value="1"/>
</dbReference>
<dbReference type="Proteomes" id="UP000016900">
    <property type="component" value="Chromosome"/>
</dbReference>
<dbReference type="KEGG" id="pck:BMSBPS_0547"/>
<dbReference type="AlphaFoldDB" id="U3U6T8"/>
<dbReference type="InterPro" id="IPR013527">
    <property type="entry name" value="YicC-like_N"/>
</dbReference>
<sequence>MVSSMTSYALHEIKGIWGTATWELRSVNQRYLEISIRLPEQFRHLEPIIRDRIRNRLVRGKIECTLRFDTYPIARYQLKLNEPLANQLLEATKWLQMRSKDGIVNLLDILRWPDVMSAQKHNIDNINTELITTFDNVLTDYITARKNEGAELKILIKKRLETIRQEVKKIRKQMPEILKSQYERLCSKLEEVKMQLDTHRLEQEIVMLAQRIDLTEELDRIDIHVKETFKILEKKEAIGRRLDFIMQEFSRESNTLASKSNNVDVTSSAIEIKVLIEQMREQIQNIE</sequence>
<evidence type="ECO:0000313" key="8">
    <source>
        <dbReference type="EMBL" id="BAO00052.1"/>
    </source>
</evidence>
<comment type="cofactor">
    <cofactor evidence="1">
        <name>a divalent metal cation</name>
        <dbReference type="ChEBI" id="CHEBI:60240"/>
    </cofactor>
</comment>
<dbReference type="KEGG" id="hhs:HHS_00820"/>
<keyword evidence="3" id="KW-0255">Endonuclease</keyword>
<dbReference type="RefSeq" id="WP_022564071.1">
    <property type="nucleotide sequence ID" value="NZ_CP010907.1"/>
</dbReference>
<dbReference type="GO" id="GO:0004521">
    <property type="term" value="F:RNA endonuclease activity"/>
    <property type="evidence" value="ECO:0007669"/>
    <property type="project" value="InterPro"/>
</dbReference>
<proteinExistence type="inferred from homology"/>
<dbReference type="PATRIC" id="fig|1235990.3.peg.81"/>
<dbReference type="NCBIfam" id="TIGR00255">
    <property type="entry name" value="YicC/YloC family endoribonuclease"/>
    <property type="match status" value="1"/>
</dbReference>